<dbReference type="AlphaFoldDB" id="A0ABD0RCY5"/>
<evidence type="ECO:0000313" key="1">
    <source>
        <dbReference type="EMBL" id="KAL0196403.1"/>
    </source>
</evidence>
<reference evidence="1 2" key="1">
    <citation type="submission" date="2024-05" db="EMBL/GenBank/DDBJ databases">
        <title>Genome sequencing and assembly of Indian major carp, Cirrhinus mrigala (Hamilton, 1822).</title>
        <authorList>
            <person name="Mohindra V."/>
            <person name="Chowdhury L.M."/>
            <person name="Lal K."/>
            <person name="Jena J.K."/>
        </authorList>
    </citation>
    <scope>NUCLEOTIDE SEQUENCE [LARGE SCALE GENOMIC DNA]</scope>
    <source>
        <strain evidence="1">CM1030</strain>
        <tissue evidence="1">Blood</tissue>
    </source>
</reference>
<evidence type="ECO:0000313" key="2">
    <source>
        <dbReference type="Proteomes" id="UP001529510"/>
    </source>
</evidence>
<name>A0ABD0RCY5_CIRMR</name>
<dbReference type="Proteomes" id="UP001529510">
    <property type="component" value="Unassembled WGS sequence"/>
</dbReference>
<accession>A0ABD0RCY5</accession>
<comment type="caution">
    <text evidence="1">The sequence shown here is derived from an EMBL/GenBank/DDBJ whole genome shotgun (WGS) entry which is preliminary data.</text>
</comment>
<sequence>MQRLVQKINPSRTYGPKNDGLVFHKFNLGSILIVDGLLKSPFSAFQHSHDK</sequence>
<protein>
    <submittedName>
        <fullName evidence="1">Uncharacterized protein</fullName>
    </submittedName>
</protein>
<proteinExistence type="predicted"/>
<feature type="non-terminal residue" evidence="1">
    <location>
        <position position="51"/>
    </location>
</feature>
<gene>
    <name evidence="1" type="ORF">M9458_009975</name>
</gene>
<keyword evidence="2" id="KW-1185">Reference proteome</keyword>
<dbReference type="EMBL" id="JAMKFB020000004">
    <property type="protein sequence ID" value="KAL0196403.1"/>
    <property type="molecule type" value="Genomic_DNA"/>
</dbReference>
<organism evidence="1 2">
    <name type="scientific">Cirrhinus mrigala</name>
    <name type="common">Mrigala</name>
    <dbReference type="NCBI Taxonomy" id="683832"/>
    <lineage>
        <taxon>Eukaryota</taxon>
        <taxon>Metazoa</taxon>
        <taxon>Chordata</taxon>
        <taxon>Craniata</taxon>
        <taxon>Vertebrata</taxon>
        <taxon>Euteleostomi</taxon>
        <taxon>Actinopterygii</taxon>
        <taxon>Neopterygii</taxon>
        <taxon>Teleostei</taxon>
        <taxon>Ostariophysi</taxon>
        <taxon>Cypriniformes</taxon>
        <taxon>Cyprinidae</taxon>
        <taxon>Labeoninae</taxon>
        <taxon>Labeonini</taxon>
        <taxon>Cirrhinus</taxon>
    </lineage>
</organism>